<protein>
    <submittedName>
        <fullName evidence="1">Uncharacterized protein</fullName>
    </submittedName>
</protein>
<dbReference type="EMBL" id="JAPWDV010000001">
    <property type="protein sequence ID" value="KAJ6223467.1"/>
    <property type="molecule type" value="Genomic_DNA"/>
</dbReference>
<proteinExistence type="predicted"/>
<dbReference type="AlphaFoldDB" id="A0A9Q0MF97"/>
<sequence length="121" mass="14194">MDQFVHSLNRYSNEASENLHTIHDNLFKERESQVCHIKPSIEDANYEKREFVYKRQSGLSDTHTHLDVQLLTLVCPNIHPLERIRESTSPPTKGNSRSVRQRFVSIIEAICRQFLDLFNVE</sequence>
<gene>
    <name evidence="1" type="ORF">RDWZM_002012</name>
</gene>
<dbReference type="Proteomes" id="UP001142055">
    <property type="component" value="Chromosome 1"/>
</dbReference>
<evidence type="ECO:0000313" key="2">
    <source>
        <dbReference type="Proteomes" id="UP001142055"/>
    </source>
</evidence>
<comment type="caution">
    <text evidence="1">The sequence shown here is derived from an EMBL/GenBank/DDBJ whole genome shotgun (WGS) entry which is preliminary data.</text>
</comment>
<accession>A0A9Q0MF97</accession>
<evidence type="ECO:0000313" key="1">
    <source>
        <dbReference type="EMBL" id="KAJ6223467.1"/>
    </source>
</evidence>
<name>A0A9Q0MF97_BLOTA</name>
<organism evidence="1 2">
    <name type="scientific">Blomia tropicalis</name>
    <name type="common">Mite</name>
    <dbReference type="NCBI Taxonomy" id="40697"/>
    <lineage>
        <taxon>Eukaryota</taxon>
        <taxon>Metazoa</taxon>
        <taxon>Ecdysozoa</taxon>
        <taxon>Arthropoda</taxon>
        <taxon>Chelicerata</taxon>
        <taxon>Arachnida</taxon>
        <taxon>Acari</taxon>
        <taxon>Acariformes</taxon>
        <taxon>Sarcoptiformes</taxon>
        <taxon>Astigmata</taxon>
        <taxon>Glycyphagoidea</taxon>
        <taxon>Echimyopodidae</taxon>
        <taxon>Blomia</taxon>
    </lineage>
</organism>
<keyword evidence="2" id="KW-1185">Reference proteome</keyword>
<reference evidence="1" key="1">
    <citation type="submission" date="2022-12" db="EMBL/GenBank/DDBJ databases">
        <title>Genome assemblies of Blomia tropicalis.</title>
        <authorList>
            <person name="Cui Y."/>
        </authorList>
    </citation>
    <scope>NUCLEOTIDE SEQUENCE</scope>
    <source>
        <tissue evidence="1">Adult mites</tissue>
    </source>
</reference>